<dbReference type="EMBL" id="CAFBNR010000011">
    <property type="protein sequence ID" value="CAB4957705.1"/>
    <property type="molecule type" value="Genomic_DNA"/>
</dbReference>
<dbReference type="InterPro" id="IPR030395">
    <property type="entry name" value="GP_PDE_dom"/>
</dbReference>
<dbReference type="GO" id="GO:0006629">
    <property type="term" value="P:lipid metabolic process"/>
    <property type="evidence" value="ECO:0007669"/>
    <property type="project" value="InterPro"/>
</dbReference>
<dbReference type="Gene3D" id="3.20.20.190">
    <property type="entry name" value="Phosphatidylinositol (PI) phosphodiesterase"/>
    <property type="match status" value="1"/>
</dbReference>
<sequence>MQQRLPSLLKTPILFAHRGASAYAPENTLDAFALALKLGVNGLESDVWVTHDGVLVLDHDGVVKSRLRSKPISELNSSELPAHIPSLEQLLQHCGTQYQLSLDVKDVAVFRTIERTVANIDPSLLDRLWLCHPSSETLINQRKSVANCKLVDSTRLAKIKEGPERRAATLAANGIEAFNMHYTDWNGGLVALFHRFNIVSFGWDMQHDAIIENGIRMGLDGVFSDWPDRMVEVASKQN</sequence>
<dbReference type="InterPro" id="IPR017946">
    <property type="entry name" value="PLC-like_Pdiesterase_TIM-brl"/>
</dbReference>
<dbReference type="Pfam" id="PF03009">
    <property type="entry name" value="GDPD"/>
    <property type="match status" value="1"/>
</dbReference>
<protein>
    <submittedName>
        <fullName evidence="2">Unannotated protein</fullName>
    </submittedName>
</protein>
<evidence type="ECO:0000313" key="3">
    <source>
        <dbReference type="EMBL" id="CAB4957705.1"/>
    </source>
</evidence>
<feature type="domain" description="GP-PDE" evidence="1">
    <location>
        <begin position="12"/>
        <end position="234"/>
    </location>
</feature>
<dbReference type="PANTHER" id="PTHR46211">
    <property type="entry name" value="GLYCEROPHOSPHORYL DIESTER PHOSPHODIESTERASE"/>
    <property type="match status" value="1"/>
</dbReference>
<evidence type="ECO:0000313" key="2">
    <source>
        <dbReference type="EMBL" id="CAB4908048.1"/>
    </source>
</evidence>
<proteinExistence type="predicted"/>
<dbReference type="PROSITE" id="PS51704">
    <property type="entry name" value="GP_PDE"/>
    <property type="match status" value="1"/>
</dbReference>
<dbReference type="CDD" id="cd08556">
    <property type="entry name" value="GDPD"/>
    <property type="match status" value="1"/>
</dbReference>
<evidence type="ECO:0000259" key="1">
    <source>
        <dbReference type="PROSITE" id="PS51704"/>
    </source>
</evidence>
<accession>A0A6J7GN09</accession>
<dbReference type="PANTHER" id="PTHR46211:SF14">
    <property type="entry name" value="GLYCEROPHOSPHODIESTER PHOSPHODIESTERASE"/>
    <property type="match status" value="1"/>
</dbReference>
<dbReference type="SUPFAM" id="SSF51695">
    <property type="entry name" value="PLC-like phosphodiesterases"/>
    <property type="match status" value="1"/>
</dbReference>
<organism evidence="2">
    <name type="scientific">freshwater metagenome</name>
    <dbReference type="NCBI Taxonomy" id="449393"/>
    <lineage>
        <taxon>unclassified sequences</taxon>
        <taxon>metagenomes</taxon>
        <taxon>ecological metagenomes</taxon>
    </lineage>
</organism>
<gene>
    <name evidence="2" type="ORF">UFOPK3573_01048</name>
    <name evidence="3" type="ORF">UFOPK3879_00380</name>
</gene>
<name>A0A6J7GN09_9ZZZZ</name>
<dbReference type="AlphaFoldDB" id="A0A6J7GN09"/>
<dbReference type="GO" id="GO:0008081">
    <property type="term" value="F:phosphoric diester hydrolase activity"/>
    <property type="evidence" value="ECO:0007669"/>
    <property type="project" value="InterPro"/>
</dbReference>
<dbReference type="EMBL" id="CAFBMJ010000096">
    <property type="protein sequence ID" value="CAB4908048.1"/>
    <property type="molecule type" value="Genomic_DNA"/>
</dbReference>
<reference evidence="2" key="1">
    <citation type="submission" date="2020-05" db="EMBL/GenBank/DDBJ databases">
        <authorList>
            <person name="Chiriac C."/>
            <person name="Salcher M."/>
            <person name="Ghai R."/>
            <person name="Kavagutti S V."/>
        </authorList>
    </citation>
    <scope>NUCLEOTIDE SEQUENCE</scope>
</reference>